<reference evidence="1" key="1">
    <citation type="submission" date="2019-12" db="EMBL/GenBank/DDBJ databases">
        <title>Genome sequencing and annotation of Brassica cretica.</title>
        <authorList>
            <person name="Studholme D.J."/>
            <person name="Sarris P.F."/>
        </authorList>
    </citation>
    <scope>NUCLEOTIDE SEQUENCE</scope>
    <source>
        <strain evidence="1">PFS-001/15</strain>
        <tissue evidence="1">Leaf</tissue>
    </source>
</reference>
<organism evidence="1 2">
    <name type="scientific">Brassica cretica</name>
    <name type="common">Mustard</name>
    <dbReference type="NCBI Taxonomy" id="69181"/>
    <lineage>
        <taxon>Eukaryota</taxon>
        <taxon>Viridiplantae</taxon>
        <taxon>Streptophyta</taxon>
        <taxon>Embryophyta</taxon>
        <taxon>Tracheophyta</taxon>
        <taxon>Spermatophyta</taxon>
        <taxon>Magnoliopsida</taxon>
        <taxon>eudicotyledons</taxon>
        <taxon>Gunneridae</taxon>
        <taxon>Pentapetalae</taxon>
        <taxon>rosids</taxon>
        <taxon>malvids</taxon>
        <taxon>Brassicales</taxon>
        <taxon>Brassicaceae</taxon>
        <taxon>Brassiceae</taxon>
        <taxon>Brassica</taxon>
    </lineage>
</organism>
<proteinExistence type="predicted"/>
<name>A0A8S9H5B9_BRACR</name>
<evidence type="ECO:0000313" key="2">
    <source>
        <dbReference type="Proteomes" id="UP000712281"/>
    </source>
</evidence>
<dbReference type="AlphaFoldDB" id="A0A8S9H5B9"/>
<accession>A0A8S9H5B9</accession>
<evidence type="ECO:0000313" key="1">
    <source>
        <dbReference type="EMBL" id="KAF2551527.1"/>
    </source>
</evidence>
<dbReference type="Proteomes" id="UP000712281">
    <property type="component" value="Unassembled WGS sequence"/>
</dbReference>
<sequence length="141" mass="15701">MDQMRRALSRATLDFEFSRSLCRLRHICRRARWKEQDLDQLSLSLCLAPDLQTIPPDKAIGNADLDAVVALTLKWRTVMAITPITMAAAALTAIKEEILRTPQIKLNLASQMSKTNPSGRDGDKRLRAFQGQTVIVIAAVS</sequence>
<dbReference type="EMBL" id="QGKW02001988">
    <property type="protein sequence ID" value="KAF2551527.1"/>
    <property type="molecule type" value="Genomic_DNA"/>
</dbReference>
<gene>
    <name evidence="1" type="ORF">F2Q68_00034726</name>
</gene>
<protein>
    <submittedName>
        <fullName evidence="1">Uncharacterized protein</fullName>
    </submittedName>
</protein>
<comment type="caution">
    <text evidence="1">The sequence shown here is derived from an EMBL/GenBank/DDBJ whole genome shotgun (WGS) entry which is preliminary data.</text>
</comment>